<feature type="domain" description="TonB-dependent receptor plug" evidence="18">
    <location>
        <begin position="68"/>
        <end position="164"/>
    </location>
</feature>
<dbReference type="InterPro" id="IPR036942">
    <property type="entry name" value="Beta-barrel_TonB_sf"/>
</dbReference>
<evidence type="ECO:0000256" key="5">
    <source>
        <dbReference type="ARBA" id="ARBA00022496"/>
    </source>
</evidence>
<name>A0AAP9ZEB4_9GAMM</name>
<dbReference type="InterPro" id="IPR037066">
    <property type="entry name" value="Plug_dom_sf"/>
</dbReference>
<dbReference type="InterPro" id="IPR010105">
    <property type="entry name" value="TonB_sidphr_rcpt"/>
</dbReference>
<dbReference type="AlphaFoldDB" id="A0AAP9ZEB4"/>
<keyword evidence="10 15" id="KW-0798">TonB box</keyword>
<dbReference type="RefSeq" id="WP_146942815.1">
    <property type="nucleotide sequence ID" value="NZ_BJUL01000003.1"/>
</dbReference>
<dbReference type="Pfam" id="PF00593">
    <property type="entry name" value="TonB_dep_Rec_b-barrel"/>
    <property type="match status" value="1"/>
</dbReference>
<keyword evidence="5" id="KW-0410">Iron transport</keyword>
<keyword evidence="4 14" id="KW-1134">Transmembrane beta strand</keyword>
<evidence type="ECO:0000256" key="16">
    <source>
        <dbReference type="SAM" id="SignalP"/>
    </source>
</evidence>
<dbReference type="GO" id="GO:0038023">
    <property type="term" value="F:signaling receptor activity"/>
    <property type="evidence" value="ECO:0007669"/>
    <property type="project" value="InterPro"/>
</dbReference>
<dbReference type="GO" id="GO:0015891">
    <property type="term" value="P:siderophore transport"/>
    <property type="evidence" value="ECO:0007669"/>
    <property type="project" value="InterPro"/>
</dbReference>
<evidence type="ECO:0000256" key="2">
    <source>
        <dbReference type="ARBA" id="ARBA00009810"/>
    </source>
</evidence>
<proteinExistence type="inferred from homology"/>
<keyword evidence="13 14" id="KW-0998">Cell outer membrane</keyword>
<evidence type="ECO:0000256" key="12">
    <source>
        <dbReference type="ARBA" id="ARBA00023170"/>
    </source>
</evidence>
<comment type="similarity">
    <text evidence="2 14 15">Belongs to the TonB-dependent receptor family.</text>
</comment>
<dbReference type="Gene3D" id="2.170.130.10">
    <property type="entry name" value="TonB-dependent receptor, plug domain"/>
    <property type="match status" value="1"/>
</dbReference>
<keyword evidence="7 16" id="KW-0732">Signal</keyword>
<dbReference type="Proteomes" id="UP000663479">
    <property type="component" value="Chromosome"/>
</dbReference>
<keyword evidence="9" id="KW-0406">Ion transport</keyword>
<evidence type="ECO:0000256" key="1">
    <source>
        <dbReference type="ARBA" id="ARBA00004571"/>
    </source>
</evidence>
<keyword evidence="6 14" id="KW-0812">Transmembrane</keyword>
<dbReference type="InterPro" id="IPR012910">
    <property type="entry name" value="Plug_dom"/>
</dbReference>
<keyword evidence="8" id="KW-0408">Iron</keyword>
<gene>
    <name evidence="19" type="ORF">JDS37_04260</name>
</gene>
<dbReference type="GO" id="GO:0015344">
    <property type="term" value="F:siderophore uptake transmembrane transporter activity"/>
    <property type="evidence" value="ECO:0007669"/>
    <property type="project" value="TreeGrafter"/>
</dbReference>
<evidence type="ECO:0000256" key="14">
    <source>
        <dbReference type="PROSITE-ProRule" id="PRU01360"/>
    </source>
</evidence>
<comment type="subcellular location">
    <subcellularLocation>
        <location evidence="1 14">Cell outer membrane</location>
        <topology evidence="1 14">Multi-pass membrane protein</topology>
    </subcellularLocation>
</comment>
<dbReference type="PANTHER" id="PTHR32552:SF68">
    <property type="entry name" value="FERRICHROME OUTER MEMBRANE TRANSPORTER_PHAGE RECEPTOR"/>
    <property type="match status" value="1"/>
</dbReference>
<dbReference type="Pfam" id="PF07715">
    <property type="entry name" value="Plug"/>
    <property type="match status" value="1"/>
</dbReference>
<dbReference type="EMBL" id="CP066539">
    <property type="protein sequence ID" value="QRL04176.1"/>
    <property type="molecule type" value="Genomic_DNA"/>
</dbReference>
<accession>A0AAP9ZEB4</accession>
<evidence type="ECO:0000256" key="11">
    <source>
        <dbReference type="ARBA" id="ARBA00023136"/>
    </source>
</evidence>
<evidence type="ECO:0000313" key="20">
    <source>
        <dbReference type="Proteomes" id="UP000663479"/>
    </source>
</evidence>
<evidence type="ECO:0000256" key="7">
    <source>
        <dbReference type="ARBA" id="ARBA00022729"/>
    </source>
</evidence>
<evidence type="ECO:0000256" key="4">
    <source>
        <dbReference type="ARBA" id="ARBA00022452"/>
    </source>
</evidence>
<dbReference type="InterPro" id="IPR039426">
    <property type="entry name" value="TonB-dep_rcpt-like"/>
</dbReference>
<evidence type="ECO:0000259" key="17">
    <source>
        <dbReference type="Pfam" id="PF00593"/>
    </source>
</evidence>
<feature type="domain" description="TonB-dependent receptor-like beta-barrel" evidence="17">
    <location>
        <begin position="247"/>
        <end position="677"/>
    </location>
</feature>
<organism evidence="19 20">
    <name type="scientific">Vreelandella venusta</name>
    <dbReference type="NCBI Taxonomy" id="44935"/>
    <lineage>
        <taxon>Bacteria</taxon>
        <taxon>Pseudomonadati</taxon>
        <taxon>Pseudomonadota</taxon>
        <taxon>Gammaproteobacteria</taxon>
        <taxon>Oceanospirillales</taxon>
        <taxon>Halomonadaceae</taxon>
        <taxon>Vreelandella</taxon>
    </lineage>
</organism>
<keyword evidence="3 14" id="KW-0813">Transport</keyword>
<evidence type="ECO:0000256" key="13">
    <source>
        <dbReference type="ARBA" id="ARBA00023237"/>
    </source>
</evidence>
<dbReference type="InterPro" id="IPR000531">
    <property type="entry name" value="Beta-barrel_TonB"/>
</dbReference>
<feature type="chain" id="PRO_5043036345" evidence="16">
    <location>
        <begin position="26"/>
        <end position="703"/>
    </location>
</feature>
<dbReference type="PROSITE" id="PS52016">
    <property type="entry name" value="TONB_DEPENDENT_REC_3"/>
    <property type="match status" value="1"/>
</dbReference>
<protein>
    <submittedName>
        <fullName evidence="19">TonB-dependent siderophore receptor</fullName>
    </submittedName>
</protein>
<reference evidence="19" key="1">
    <citation type="submission" date="2020-12" db="EMBL/GenBank/DDBJ databases">
        <title>Genome reconstruction of Halomonas venusta strain DSM 4743.</title>
        <authorList>
            <person name="Aguirre-Garrido J.F."/>
            <person name="Hernandez-Soto L.M."/>
            <person name="Martinez-Abarca F."/>
        </authorList>
    </citation>
    <scope>NUCLEOTIDE SEQUENCE</scope>
    <source>
        <strain evidence="19">4743</strain>
    </source>
</reference>
<dbReference type="SUPFAM" id="SSF56935">
    <property type="entry name" value="Porins"/>
    <property type="match status" value="1"/>
</dbReference>
<dbReference type="NCBIfam" id="TIGR01783">
    <property type="entry name" value="TonB-siderophor"/>
    <property type="match status" value="1"/>
</dbReference>
<dbReference type="GO" id="GO:0009279">
    <property type="term" value="C:cell outer membrane"/>
    <property type="evidence" value="ECO:0007669"/>
    <property type="project" value="UniProtKB-SubCell"/>
</dbReference>
<evidence type="ECO:0000256" key="9">
    <source>
        <dbReference type="ARBA" id="ARBA00023065"/>
    </source>
</evidence>
<evidence type="ECO:0000259" key="18">
    <source>
        <dbReference type="Pfam" id="PF07715"/>
    </source>
</evidence>
<evidence type="ECO:0000313" key="19">
    <source>
        <dbReference type="EMBL" id="QRL04176.1"/>
    </source>
</evidence>
<dbReference type="CDD" id="cd01347">
    <property type="entry name" value="ligand_gated_channel"/>
    <property type="match status" value="1"/>
</dbReference>
<dbReference type="PANTHER" id="PTHR32552">
    <property type="entry name" value="FERRICHROME IRON RECEPTOR-RELATED"/>
    <property type="match status" value="1"/>
</dbReference>
<evidence type="ECO:0000256" key="3">
    <source>
        <dbReference type="ARBA" id="ARBA00022448"/>
    </source>
</evidence>
<evidence type="ECO:0000256" key="15">
    <source>
        <dbReference type="RuleBase" id="RU003357"/>
    </source>
</evidence>
<keyword evidence="11 14" id="KW-0472">Membrane</keyword>
<evidence type="ECO:0000256" key="6">
    <source>
        <dbReference type="ARBA" id="ARBA00022692"/>
    </source>
</evidence>
<dbReference type="Gene3D" id="2.40.170.20">
    <property type="entry name" value="TonB-dependent receptor, beta-barrel domain"/>
    <property type="match status" value="1"/>
</dbReference>
<evidence type="ECO:0000256" key="8">
    <source>
        <dbReference type="ARBA" id="ARBA00023004"/>
    </source>
</evidence>
<feature type="signal peptide" evidence="16">
    <location>
        <begin position="1"/>
        <end position="25"/>
    </location>
</feature>
<keyword evidence="12 19" id="KW-0675">Receptor</keyword>
<sequence length="703" mass="79200">MLAKPTLYKINLTLLMAGLPQLVLANDVDTEYSATLPTLVVEATSELSQTKGFIGYEEANVTRNNLAIREVPQTIDVINIQRNKNYGTNDLSSILEGNAGVDASYDMRGENIFLRGFKADANDIYRDGIRSSGQVRRSTANIERVEILKGPASVLYGRSAGGGVINMVSKSANFMPTRVLGVNYGSWADRSTTLDINEVVNNNIAFRITGEIGRANSFRSGIQTENEMFSPSVLMMSDDGRLTWEAQYTYDNSWRVPDRGPSKTDYDLMGIDYDTGFAHPGDYVEDTLHFARSNLSYQFTNNWEINWLAGYRQAEQSFDHHYAGRFNEDKGLLSRNYAWQETDNTTLTNTLRLTGEAETAGFLHQLTLGLEYSQEERVPRVGFISNLVDINPYESSGWPRPNRANAPIRFDNVHETDTQSLFMQDLIELTPALKVMLGARIDDYTFQTTNIDGASNRYTDTAFSPNAGVVWDLNNDHTAYASYSQSFSPYGGQGYLGIDATADSNTFNTDPEENRQYEIGLKSDWLDGRLTSTVSLYQIEHRNIRYRPDPENNPYLWSVRGKERSQGVELNLIGQVADNWYLRSSLGIMSAKVIDNVDNPTEVGRHLNNTSNVTSNAFVRYVPNDQWYGELGVTHLGDRYNYNRDGSAAYLDGFTRVDALMGWQWDDWSASVAVHNLLNTDYWRSSSMPGEPRSVYGRLSYEF</sequence>
<evidence type="ECO:0000256" key="10">
    <source>
        <dbReference type="ARBA" id="ARBA00023077"/>
    </source>
</evidence>